<keyword evidence="1" id="KW-0547">Nucleotide-binding</keyword>
<dbReference type="PANTHER" id="PTHR20873">
    <property type="entry name" value="L-SERYL-TRNA(SEC) KINASE"/>
    <property type="match status" value="1"/>
</dbReference>
<organism evidence="3 4">
    <name type="scientific">Mya arenaria</name>
    <name type="common">Soft-shell clam</name>
    <dbReference type="NCBI Taxonomy" id="6604"/>
    <lineage>
        <taxon>Eukaryota</taxon>
        <taxon>Metazoa</taxon>
        <taxon>Spiralia</taxon>
        <taxon>Lophotrochozoa</taxon>
        <taxon>Mollusca</taxon>
        <taxon>Bivalvia</taxon>
        <taxon>Autobranchia</taxon>
        <taxon>Heteroconchia</taxon>
        <taxon>Euheterodonta</taxon>
        <taxon>Imparidentia</taxon>
        <taxon>Neoheterodontei</taxon>
        <taxon>Myida</taxon>
        <taxon>Myoidea</taxon>
        <taxon>Myidae</taxon>
        <taxon>Mya</taxon>
    </lineage>
</organism>
<evidence type="ECO:0000256" key="2">
    <source>
        <dbReference type="ARBA" id="ARBA00022840"/>
    </source>
</evidence>
<dbReference type="Gene3D" id="3.40.50.300">
    <property type="entry name" value="P-loop containing nucleotide triphosphate hydrolases"/>
    <property type="match status" value="1"/>
</dbReference>
<protein>
    <submittedName>
        <fullName evidence="3">PSTK-like protein</fullName>
    </submittedName>
</protein>
<gene>
    <name evidence="3" type="ORF">MAR_014684</name>
</gene>
<reference evidence="3" key="1">
    <citation type="submission" date="2022-11" db="EMBL/GenBank/DDBJ databases">
        <title>Centuries of genome instability and evolution in soft-shell clam transmissible cancer (bioRxiv).</title>
        <authorList>
            <person name="Hart S.F.M."/>
            <person name="Yonemitsu M.A."/>
            <person name="Giersch R.M."/>
            <person name="Beal B.F."/>
            <person name="Arriagada G."/>
            <person name="Davis B.W."/>
            <person name="Ostrander E.A."/>
            <person name="Goff S.P."/>
            <person name="Metzger M.J."/>
        </authorList>
    </citation>
    <scope>NUCLEOTIDE SEQUENCE</scope>
    <source>
        <strain evidence="3">MELC-2E11</strain>
        <tissue evidence="3">Siphon/mantle</tissue>
    </source>
</reference>
<evidence type="ECO:0000256" key="1">
    <source>
        <dbReference type="ARBA" id="ARBA00022741"/>
    </source>
</evidence>
<keyword evidence="2" id="KW-0067">ATP-binding</keyword>
<name>A0ABY7FEY2_MYAAR</name>
<evidence type="ECO:0000313" key="3">
    <source>
        <dbReference type="EMBL" id="WAR20710.1"/>
    </source>
</evidence>
<feature type="non-terminal residue" evidence="3">
    <location>
        <position position="263"/>
    </location>
</feature>
<dbReference type="InterPro" id="IPR052648">
    <property type="entry name" value="Ser-tRNA(Sec)_kinase"/>
</dbReference>
<dbReference type="Pfam" id="PF08433">
    <property type="entry name" value="KTI12"/>
    <property type="match status" value="1"/>
</dbReference>
<sequence>MSLVVTKEAGKKRKLKPKGSSQWKDYRRDIVKCVHDTLSYCQVYVKVAMETSLHRNSIREVKVRDDTIVSMATRFEIPDPAVNTWEVNSVTVESGQDRNSEVIVQLIHQSLEEPVQPIQEVDEEESNQSRVICSKNFLHQADQILRRLVTQEMQCVKEKSMSKQEVRKHAESVQSSRRQVLDNLKAEEVCIPEHLIAMATDSSKNADSPAVAMAASVLAPMAETMSANFFTSMSALARSFSSSRLHTTKTEDSEVVMRAQDDE</sequence>
<evidence type="ECO:0000313" key="4">
    <source>
        <dbReference type="Proteomes" id="UP001164746"/>
    </source>
</evidence>
<dbReference type="PANTHER" id="PTHR20873:SF0">
    <property type="entry name" value="L-SERYL-TRNA(SEC) KINASE"/>
    <property type="match status" value="1"/>
</dbReference>
<accession>A0ABY7FEY2</accession>
<dbReference type="InterPro" id="IPR013641">
    <property type="entry name" value="KTI12/PSTK"/>
</dbReference>
<proteinExistence type="predicted"/>
<dbReference type="Proteomes" id="UP001164746">
    <property type="component" value="Chromosome 12"/>
</dbReference>
<dbReference type="InterPro" id="IPR027417">
    <property type="entry name" value="P-loop_NTPase"/>
</dbReference>
<keyword evidence="4" id="KW-1185">Reference proteome</keyword>
<dbReference type="EMBL" id="CP111023">
    <property type="protein sequence ID" value="WAR20710.1"/>
    <property type="molecule type" value="Genomic_DNA"/>
</dbReference>